<dbReference type="PANTHER" id="PTHR13451">
    <property type="entry name" value="CLASS II CROSSOVER JUNCTION ENDONUCLEASE MUS81"/>
    <property type="match status" value="1"/>
</dbReference>
<dbReference type="GO" id="GO:0000712">
    <property type="term" value="P:resolution of meiotic recombination intermediates"/>
    <property type="evidence" value="ECO:0007669"/>
    <property type="project" value="UniProtKB-ARBA"/>
</dbReference>
<dbReference type="SMART" id="SM00891">
    <property type="entry name" value="ERCC4"/>
    <property type="match status" value="1"/>
</dbReference>
<dbReference type="FunFam" id="1.10.10.10:FF:000307">
    <property type="entry name" value="Crossover junction endonuclease MUS81"/>
    <property type="match status" value="1"/>
</dbReference>
<evidence type="ECO:0000313" key="17">
    <source>
        <dbReference type="EMBL" id="KAG9241472.1"/>
    </source>
</evidence>
<feature type="domain" description="ERCC4" evidence="16">
    <location>
        <begin position="335"/>
        <end position="444"/>
    </location>
</feature>
<evidence type="ECO:0000256" key="8">
    <source>
        <dbReference type="ARBA" id="ARBA00022801"/>
    </source>
</evidence>
<evidence type="ECO:0000256" key="13">
    <source>
        <dbReference type="ARBA" id="ARBA00023254"/>
    </source>
</evidence>
<dbReference type="SUPFAM" id="SSF52980">
    <property type="entry name" value="Restriction endonuclease-like"/>
    <property type="match status" value="1"/>
</dbReference>
<protein>
    <recommendedName>
        <fullName evidence="14">Crossover junction endonuclease MUS81</fullName>
        <ecNumber evidence="14">3.1.22.-</ecNumber>
    </recommendedName>
</protein>
<comment type="subunit">
    <text evidence="14">Interacts with EME1.</text>
</comment>
<dbReference type="GO" id="GO:0008821">
    <property type="term" value="F:crossover junction DNA endonuclease activity"/>
    <property type="evidence" value="ECO:0007669"/>
    <property type="project" value="UniProtKB-UniRule"/>
</dbReference>
<dbReference type="GO" id="GO:0000727">
    <property type="term" value="P:double-strand break repair via break-induced replication"/>
    <property type="evidence" value="ECO:0007669"/>
    <property type="project" value="UniProtKB-UniRule"/>
</dbReference>
<dbReference type="AlphaFoldDB" id="A0A9P7YY02"/>
<evidence type="ECO:0000256" key="7">
    <source>
        <dbReference type="ARBA" id="ARBA00022763"/>
    </source>
</evidence>
<keyword evidence="9 14" id="KW-0460">Magnesium</keyword>
<gene>
    <name evidence="17" type="ORF">BJ878DRAFT_520612</name>
</gene>
<dbReference type="Pfam" id="PF02732">
    <property type="entry name" value="ERCC4"/>
    <property type="match status" value="1"/>
</dbReference>
<dbReference type="GO" id="GO:0005634">
    <property type="term" value="C:nucleus"/>
    <property type="evidence" value="ECO:0007669"/>
    <property type="project" value="UniProtKB-SubCell"/>
</dbReference>
<dbReference type="GO" id="GO:0046872">
    <property type="term" value="F:metal ion binding"/>
    <property type="evidence" value="ECO:0007669"/>
    <property type="project" value="UniProtKB-UniRule"/>
</dbReference>
<evidence type="ECO:0000256" key="12">
    <source>
        <dbReference type="ARBA" id="ARBA00023242"/>
    </source>
</evidence>
<evidence type="ECO:0000256" key="15">
    <source>
        <dbReference type="SAM" id="MobiDB-lite"/>
    </source>
</evidence>
<reference evidence="17" key="1">
    <citation type="journal article" date="2021" name="IMA Fungus">
        <title>Genomic characterization of three marine fungi, including Emericellopsis atlantica sp. nov. with signatures of a generalist lifestyle and marine biomass degradation.</title>
        <authorList>
            <person name="Hagestad O.C."/>
            <person name="Hou L."/>
            <person name="Andersen J.H."/>
            <person name="Hansen E.H."/>
            <person name="Altermark B."/>
            <person name="Li C."/>
            <person name="Kuhnert E."/>
            <person name="Cox R.J."/>
            <person name="Crous P.W."/>
            <person name="Spatafora J.W."/>
            <person name="Lail K."/>
            <person name="Amirebrahimi M."/>
            <person name="Lipzen A."/>
            <person name="Pangilinan J."/>
            <person name="Andreopoulos W."/>
            <person name="Hayes R.D."/>
            <person name="Ng V."/>
            <person name="Grigoriev I.V."/>
            <person name="Jackson S.A."/>
            <person name="Sutton T.D.S."/>
            <person name="Dobson A.D.W."/>
            <person name="Rama T."/>
        </authorList>
    </citation>
    <scope>NUCLEOTIDE SEQUENCE</scope>
    <source>
        <strain evidence="17">TRa3180A</strain>
    </source>
</reference>
<dbReference type="Proteomes" id="UP000887226">
    <property type="component" value="Unassembled WGS sequence"/>
</dbReference>
<accession>A0A9P7YY02</accession>
<dbReference type="InterPro" id="IPR027421">
    <property type="entry name" value="DNA_pol_lamdba_lyase_dom_sf"/>
</dbReference>
<dbReference type="PANTHER" id="PTHR13451:SF0">
    <property type="entry name" value="CROSSOVER JUNCTION ENDONUCLEASE MUS81"/>
    <property type="match status" value="1"/>
</dbReference>
<keyword evidence="11 14" id="KW-0234">DNA repair</keyword>
<name>A0A9P7YY02_9HELO</name>
<comment type="cofactor">
    <cofactor evidence="1 14">
        <name>Mg(2+)</name>
        <dbReference type="ChEBI" id="CHEBI:18420"/>
    </cofactor>
</comment>
<keyword evidence="12 14" id="KW-0539">Nucleus</keyword>
<keyword evidence="5 14" id="KW-0479">Metal-binding</keyword>
<evidence type="ECO:0000256" key="4">
    <source>
        <dbReference type="ARBA" id="ARBA00022722"/>
    </source>
</evidence>
<dbReference type="GO" id="GO:0006308">
    <property type="term" value="P:DNA catabolic process"/>
    <property type="evidence" value="ECO:0007669"/>
    <property type="project" value="UniProtKB-UniRule"/>
</dbReference>
<dbReference type="Gene3D" id="1.10.150.670">
    <property type="entry name" value="Crossover junction endonuclease EME1, DNA-binding domain"/>
    <property type="match status" value="1"/>
</dbReference>
<dbReference type="SUPFAM" id="SSF47802">
    <property type="entry name" value="DNA polymerase beta, N-terminal domain-like"/>
    <property type="match status" value="1"/>
</dbReference>
<evidence type="ECO:0000256" key="2">
    <source>
        <dbReference type="ARBA" id="ARBA00004123"/>
    </source>
</evidence>
<dbReference type="CDD" id="cd20074">
    <property type="entry name" value="XPF_nuclease_Mus81"/>
    <property type="match status" value="1"/>
</dbReference>
<dbReference type="OrthoDB" id="5963188at2759"/>
<dbReference type="InterPro" id="IPR047416">
    <property type="entry name" value="XPF_nuclease_Mus81"/>
</dbReference>
<dbReference type="InterPro" id="IPR036388">
    <property type="entry name" value="WH-like_DNA-bd_sf"/>
</dbReference>
<evidence type="ECO:0000256" key="6">
    <source>
        <dbReference type="ARBA" id="ARBA00022759"/>
    </source>
</evidence>
<proteinExistence type="inferred from homology"/>
<keyword evidence="6 14" id="KW-0255">Endonuclease</keyword>
<dbReference type="InterPro" id="IPR033309">
    <property type="entry name" value="Mus81"/>
</dbReference>
<feature type="compositionally biased region" description="Basic and acidic residues" evidence="15">
    <location>
        <begin position="264"/>
        <end position="282"/>
    </location>
</feature>
<keyword evidence="8 14" id="KW-0378">Hydrolase</keyword>
<dbReference type="FunFam" id="1.10.150.110:FF:000001">
    <property type="entry name" value="Putative Crossover junction endonuclease MUS81"/>
    <property type="match status" value="1"/>
</dbReference>
<dbReference type="EMBL" id="MU254208">
    <property type="protein sequence ID" value="KAG9241472.1"/>
    <property type="molecule type" value="Genomic_DNA"/>
</dbReference>
<dbReference type="Gene3D" id="3.40.50.10130">
    <property type="match status" value="1"/>
</dbReference>
<dbReference type="CDD" id="cd21036">
    <property type="entry name" value="WH_MUS81"/>
    <property type="match status" value="1"/>
</dbReference>
<dbReference type="FunFam" id="3.40.50.10130:FF:000003">
    <property type="entry name" value="Crossover junction endonuclease MUS81"/>
    <property type="match status" value="1"/>
</dbReference>
<dbReference type="Pfam" id="PF21136">
    <property type="entry name" value="WHD_MUS81"/>
    <property type="match status" value="1"/>
</dbReference>
<dbReference type="GO" id="GO:0003677">
    <property type="term" value="F:DNA binding"/>
    <property type="evidence" value="ECO:0007669"/>
    <property type="project" value="UniProtKB-UniRule"/>
</dbReference>
<dbReference type="Pfam" id="PF14716">
    <property type="entry name" value="HHH_8"/>
    <property type="match status" value="1"/>
</dbReference>
<evidence type="ECO:0000256" key="3">
    <source>
        <dbReference type="ARBA" id="ARBA00010015"/>
    </source>
</evidence>
<keyword evidence="13" id="KW-0469">Meiosis</keyword>
<evidence type="ECO:0000256" key="9">
    <source>
        <dbReference type="ARBA" id="ARBA00022842"/>
    </source>
</evidence>
<dbReference type="Gene3D" id="1.10.150.110">
    <property type="entry name" value="DNA polymerase beta, N-terminal domain-like"/>
    <property type="match status" value="1"/>
</dbReference>
<comment type="function">
    <text evidence="14">Interacts with EME1 to form a DNA structure-specific endonuclease with substrate preference for branched DNA structures with a 5'-end at the branch nick. Typical substrates include 3'-flap structures, D-loops, replication forks and nicked Holliday junctions. May be required in mitosis for the processing of stalled or collapsed replication fork intermediates. May be required in meiosis for the repair of meiosis-specific double strand breaks subsequent to single-end invasion (SEI).</text>
</comment>
<evidence type="ECO:0000256" key="11">
    <source>
        <dbReference type="ARBA" id="ARBA00023204"/>
    </source>
</evidence>
<dbReference type="GO" id="GO:0031297">
    <property type="term" value="P:replication fork processing"/>
    <property type="evidence" value="ECO:0007669"/>
    <property type="project" value="UniProtKB-ARBA"/>
</dbReference>
<dbReference type="GO" id="GO:0031573">
    <property type="term" value="P:mitotic intra-S DNA damage checkpoint signaling"/>
    <property type="evidence" value="ECO:0007669"/>
    <property type="project" value="TreeGrafter"/>
</dbReference>
<evidence type="ECO:0000256" key="1">
    <source>
        <dbReference type="ARBA" id="ARBA00001946"/>
    </source>
</evidence>
<dbReference type="InterPro" id="IPR010996">
    <property type="entry name" value="HHH_MUS81"/>
</dbReference>
<dbReference type="GO" id="GO:0048257">
    <property type="term" value="F:3'-flap endonuclease activity"/>
    <property type="evidence" value="ECO:0007669"/>
    <property type="project" value="TreeGrafter"/>
</dbReference>
<comment type="similarity">
    <text evidence="3 14">Belongs to the XPF family.</text>
</comment>
<feature type="region of interest" description="Disordered" evidence="15">
    <location>
        <begin position="257"/>
        <end position="283"/>
    </location>
</feature>
<evidence type="ECO:0000256" key="5">
    <source>
        <dbReference type="ARBA" id="ARBA00022723"/>
    </source>
</evidence>
<evidence type="ECO:0000256" key="14">
    <source>
        <dbReference type="RuleBase" id="RU369042"/>
    </source>
</evidence>
<keyword evidence="4 14" id="KW-0540">Nuclease</keyword>
<evidence type="ECO:0000256" key="10">
    <source>
        <dbReference type="ARBA" id="ARBA00023172"/>
    </source>
</evidence>
<dbReference type="InterPro" id="IPR042530">
    <property type="entry name" value="EME1/EME2_C"/>
</dbReference>
<dbReference type="EC" id="3.1.22.-" evidence="14"/>
<dbReference type="Gene3D" id="1.10.10.10">
    <property type="entry name" value="Winged helix-like DNA-binding domain superfamily/Winged helix DNA-binding domain"/>
    <property type="match status" value="1"/>
</dbReference>
<comment type="subcellular location">
    <subcellularLocation>
        <location evidence="2 14">Nucleus</location>
    </subcellularLocation>
</comment>
<sequence>MQLSHAVIYLCLSAYSLYTNVITNRIASPITLLCSHDPNMPEPATCANPLLLKWLEEWLEVEKQRGARGVNTYKKAYDAIKACPLTFAHPSESKQLKGIGELLVKKLTQKMEEFCAENGLPMQTIPRGRKRATVPGEDYDEDGEFGPSPAKKKKTTKAYVPKLRSGAFAILVALGSTKQYDDVGLTKTEIISLAEDHCDSSFTVPEHANKFYTAWKSMETLLGNNLVYTKTRPVKRFLLTDEGWEVANSLRKASGLTPGEMGDFVERNGESPKRPGKSKSDANIDWIDLSPSRTWVADSESQQKDNIPDIISRGRGAELPDFEPITIQPSAYTVHMVLDNREVRAKKDRTHIQTELGKHGVTPIMRAMTLGDVTWIAKVHDPKLLSSLGGDVDEGDEVILDWIVERKRLDDLIGSIKDGRFHEQKFRMRKSGMKNVIYVIEEYSMDSEVLAKSAAMVESAITSTQVVEGYFLKRTGNLDATIKYLAIMTKMLQNDIYKGMELHVIPSRVITATNYLPMLQHLRTMNPGTYYHITYCALGSLVSKSSALTLRDVYLKMLMCIRGVTGEKALEIQKIWKTPVEFAEAYEQYGNDEESKKQKMQLVVGKLGNMIARKKIQKTLSAGISKIWGEFTIEGGN</sequence>
<keyword evidence="10 14" id="KW-0233">DNA recombination</keyword>
<comment type="caution">
    <text evidence="17">The sequence shown here is derived from an EMBL/GenBank/DDBJ whole genome shotgun (WGS) entry which is preliminary data.</text>
</comment>
<dbReference type="GO" id="GO:0048476">
    <property type="term" value="C:Holliday junction resolvase complex"/>
    <property type="evidence" value="ECO:0007669"/>
    <property type="project" value="UniProtKB-UniRule"/>
</dbReference>
<dbReference type="InterPro" id="IPR006166">
    <property type="entry name" value="ERCC4_domain"/>
</dbReference>
<evidence type="ECO:0000259" key="16">
    <source>
        <dbReference type="SMART" id="SM00891"/>
    </source>
</evidence>
<keyword evidence="7 14" id="KW-0227">DNA damage</keyword>
<organism evidence="17 18">
    <name type="scientific">Calycina marina</name>
    <dbReference type="NCBI Taxonomy" id="1763456"/>
    <lineage>
        <taxon>Eukaryota</taxon>
        <taxon>Fungi</taxon>
        <taxon>Dikarya</taxon>
        <taxon>Ascomycota</taxon>
        <taxon>Pezizomycotina</taxon>
        <taxon>Leotiomycetes</taxon>
        <taxon>Helotiales</taxon>
        <taxon>Pezizellaceae</taxon>
        <taxon>Calycina</taxon>
    </lineage>
</organism>
<dbReference type="InterPro" id="IPR011335">
    <property type="entry name" value="Restrct_endonuc-II-like"/>
</dbReference>
<dbReference type="InterPro" id="IPR047417">
    <property type="entry name" value="WHD_MUS81"/>
</dbReference>
<evidence type="ECO:0000313" key="18">
    <source>
        <dbReference type="Proteomes" id="UP000887226"/>
    </source>
</evidence>
<keyword evidence="18" id="KW-1185">Reference proteome</keyword>